<keyword evidence="1" id="KW-0479">Metal-binding</keyword>
<name>U2MC95_9FIRM</name>
<protein>
    <submittedName>
        <fullName evidence="4">Radical SAM domain protein</fullName>
    </submittedName>
</protein>
<dbReference type="PANTHER" id="PTHR43432:SF5">
    <property type="entry name" value="ELP3_MIAA_NIFB-LIKE RADICAL SAM CORE DOMAIN-CONTAINING PROTEIN"/>
    <property type="match status" value="1"/>
</dbReference>
<comment type="caution">
    <text evidence="4">The sequence shown here is derived from an EMBL/GenBank/DDBJ whole genome shotgun (WGS) entry which is preliminary data.</text>
</comment>
<dbReference type="InterPro" id="IPR040086">
    <property type="entry name" value="MJ0683-like"/>
</dbReference>
<gene>
    <name evidence="4" type="ORF">RUMCAL_00705</name>
</gene>
<dbReference type="HOGENOM" id="CLU_015525_2_0_9"/>
<dbReference type="GO" id="GO:0046872">
    <property type="term" value="F:metal ion binding"/>
    <property type="evidence" value="ECO:0007669"/>
    <property type="project" value="UniProtKB-KW"/>
</dbReference>
<reference evidence="4 5" key="1">
    <citation type="submission" date="2013-07" db="EMBL/GenBank/DDBJ databases">
        <authorList>
            <person name="Weinstock G."/>
            <person name="Sodergren E."/>
            <person name="Wylie T."/>
            <person name="Fulton L."/>
            <person name="Fulton R."/>
            <person name="Fronick C."/>
            <person name="O'Laughlin M."/>
            <person name="Godfrey J."/>
            <person name="Miner T."/>
            <person name="Herter B."/>
            <person name="Appelbaum E."/>
            <person name="Cordes M."/>
            <person name="Lek S."/>
            <person name="Wollam A."/>
            <person name="Pepin K.H."/>
            <person name="Palsikar V.B."/>
            <person name="Mitreva M."/>
            <person name="Wilson R.K."/>
        </authorList>
    </citation>
    <scope>NUCLEOTIDE SEQUENCE [LARGE SCALE GENOMIC DNA]</scope>
    <source>
        <strain evidence="4 5">ATCC 27760</strain>
    </source>
</reference>
<keyword evidence="3" id="KW-0411">Iron-sulfur</keyword>
<organism evidence="4 5">
    <name type="scientific">Ruminococcus callidus ATCC 27760</name>
    <dbReference type="NCBI Taxonomy" id="411473"/>
    <lineage>
        <taxon>Bacteria</taxon>
        <taxon>Bacillati</taxon>
        <taxon>Bacillota</taxon>
        <taxon>Clostridia</taxon>
        <taxon>Eubacteriales</taxon>
        <taxon>Oscillospiraceae</taxon>
        <taxon>Ruminococcus</taxon>
    </lineage>
</organism>
<proteinExistence type="predicted"/>
<evidence type="ECO:0000256" key="2">
    <source>
        <dbReference type="ARBA" id="ARBA00023004"/>
    </source>
</evidence>
<evidence type="ECO:0000256" key="3">
    <source>
        <dbReference type="ARBA" id="ARBA00023014"/>
    </source>
</evidence>
<dbReference type="Proteomes" id="UP000016662">
    <property type="component" value="Unassembled WGS sequence"/>
</dbReference>
<evidence type="ECO:0000256" key="1">
    <source>
        <dbReference type="ARBA" id="ARBA00022723"/>
    </source>
</evidence>
<dbReference type="EMBL" id="AWVF01000089">
    <property type="protein sequence ID" value="ERJ96923.1"/>
    <property type="molecule type" value="Genomic_DNA"/>
</dbReference>
<dbReference type="PANTHER" id="PTHR43432">
    <property type="entry name" value="SLR0285 PROTEIN"/>
    <property type="match status" value="1"/>
</dbReference>
<dbReference type="PATRIC" id="fig|411473.3.peg.559"/>
<evidence type="ECO:0000313" key="5">
    <source>
        <dbReference type="Proteomes" id="UP000016662"/>
    </source>
</evidence>
<accession>U2MC95</accession>
<dbReference type="AlphaFoldDB" id="U2MC95"/>
<dbReference type="eggNOG" id="COG1533">
    <property type="taxonomic scope" value="Bacteria"/>
</dbReference>
<dbReference type="Gene3D" id="3.80.30.30">
    <property type="match status" value="1"/>
</dbReference>
<sequence length="250" mass="29032">MGHDFEDVAVKENAPQLLEEALRRKRRLCMIGTGAMSDPYLHCEEQLGLTRQCLELIAKYGFGATVLTKSDRVLRDLDLLQKIQQNAKCVVQMTLTTWNETLCRILEPHVCTTRRRYEVLKIMQANGIPTVVWLTPILPFLNDTEQNLRGILEYCFDAGVKGICCFGMGVTLREGDREFFYAQLDKHFPGMKEQYIRRFGNAYECSSPNQARLMTIFRESCAKYDVMYEPNQIFAYLREFPECHRQLSLF</sequence>
<keyword evidence="5" id="KW-1185">Reference proteome</keyword>
<evidence type="ECO:0000313" key="4">
    <source>
        <dbReference type="EMBL" id="ERJ96923.1"/>
    </source>
</evidence>
<dbReference type="GO" id="GO:0051536">
    <property type="term" value="F:iron-sulfur cluster binding"/>
    <property type="evidence" value="ECO:0007669"/>
    <property type="project" value="UniProtKB-KW"/>
</dbReference>
<keyword evidence="2" id="KW-0408">Iron</keyword>